<protein>
    <submittedName>
        <fullName evidence="1">Uncharacterized protein</fullName>
    </submittedName>
</protein>
<reference evidence="1 2" key="1">
    <citation type="submission" date="2020-07" db="EMBL/GenBank/DDBJ databases">
        <title>Genomes of two Microcystis aeruginosa (Cyanobacteria) strains from Florida (USA) with disparate toxicogenic potential.</title>
        <authorList>
            <person name="Lefler F.W."/>
            <person name="Barbosa M."/>
            <person name="Berthold D.E."/>
            <person name="Laughinghouse H.D. IV."/>
        </authorList>
    </citation>
    <scope>NUCLEOTIDE SEQUENCE [LARGE SCALE GENOMIC DNA]</scope>
    <source>
        <strain evidence="1 2">BLCCF158</strain>
    </source>
</reference>
<name>A0A841UYM7_MICAE</name>
<comment type="caution">
    <text evidence="1">The sequence shown here is derived from an EMBL/GenBank/DDBJ whole genome shotgun (WGS) entry which is preliminary data.</text>
</comment>
<sequence length="115" mass="12499">MTVVTVTTVGYPVTVVSPGKFHPEGFRSRVASALRPPVGPVGLGGKGEGGKFRHPNKIPLTCIIHESRVKNPETTTRYKLQRLDLNNSLFCLSVTGLSGEKIMVKKAEKRGQKTL</sequence>
<gene>
    <name evidence="1" type="ORF">H0901_07660</name>
</gene>
<evidence type="ECO:0000313" key="2">
    <source>
        <dbReference type="Proteomes" id="UP000525432"/>
    </source>
</evidence>
<accession>A0A841UYM7</accession>
<evidence type="ECO:0000313" key="1">
    <source>
        <dbReference type="EMBL" id="MBC1195158.1"/>
    </source>
</evidence>
<dbReference type="EMBL" id="JACEGC010000025">
    <property type="protein sequence ID" value="MBC1195158.1"/>
    <property type="molecule type" value="Genomic_DNA"/>
</dbReference>
<dbReference type="Proteomes" id="UP000525432">
    <property type="component" value="Unassembled WGS sequence"/>
</dbReference>
<organism evidence="1 2">
    <name type="scientific">Microcystis aeruginosa BLCC-F158</name>
    <dbReference type="NCBI Taxonomy" id="2755316"/>
    <lineage>
        <taxon>Bacteria</taxon>
        <taxon>Bacillati</taxon>
        <taxon>Cyanobacteriota</taxon>
        <taxon>Cyanophyceae</taxon>
        <taxon>Oscillatoriophycideae</taxon>
        <taxon>Chroococcales</taxon>
        <taxon>Microcystaceae</taxon>
        <taxon>Microcystis</taxon>
    </lineage>
</organism>
<dbReference type="RefSeq" id="WP_185239213.1">
    <property type="nucleotide sequence ID" value="NZ_JACEGC010000025.1"/>
</dbReference>
<dbReference type="AlphaFoldDB" id="A0A841UYM7"/>
<proteinExistence type="predicted"/>